<dbReference type="InterPro" id="IPR050174">
    <property type="entry name" value="Protocadherin/Cadherin-CA"/>
</dbReference>
<comment type="subcellular location">
    <subcellularLocation>
        <location evidence="1">Membrane</location>
    </subcellularLocation>
</comment>
<proteinExistence type="predicted"/>
<accession>A0A6A4SZT6</accession>
<dbReference type="Proteomes" id="UP000438429">
    <property type="component" value="Unassembled WGS sequence"/>
</dbReference>
<keyword evidence="2" id="KW-0472">Membrane</keyword>
<name>A0A6A4SZT6_SCOMX</name>
<evidence type="ECO:0000313" key="6">
    <source>
        <dbReference type="Proteomes" id="UP000438429"/>
    </source>
</evidence>
<sequence length="169" mass="19452">MQFFLYFVECFPRRREYISYCAGDKNRGKWTMVTAFGFSRLPQNMKQRGRDSWRPLLAGLVVLLFARAASAQQRYSISEEVKEGAFVGNIAKDLGIDLSIMKQRGFRIMSGSSEPLFKVNENDGVLYTNRKIDREEVCKESTACLINLKTVLENPLESHYRPIPFPLKP</sequence>
<dbReference type="EMBL" id="VEVO01000007">
    <property type="protein sequence ID" value="KAF0039353.1"/>
    <property type="molecule type" value="Genomic_DNA"/>
</dbReference>
<evidence type="ECO:0000259" key="4">
    <source>
        <dbReference type="Pfam" id="PF08266"/>
    </source>
</evidence>
<keyword evidence="3" id="KW-0325">Glycoprotein</keyword>
<protein>
    <recommendedName>
        <fullName evidence="4">Cadherin N-terminal domain-containing protein</fullName>
    </recommendedName>
</protein>
<dbReference type="SUPFAM" id="SSF49313">
    <property type="entry name" value="Cadherin-like"/>
    <property type="match status" value="1"/>
</dbReference>
<feature type="domain" description="Cadherin N-terminal" evidence="4">
    <location>
        <begin position="73"/>
        <end position="154"/>
    </location>
</feature>
<dbReference type="GO" id="GO:0005509">
    <property type="term" value="F:calcium ion binding"/>
    <property type="evidence" value="ECO:0007669"/>
    <property type="project" value="InterPro"/>
</dbReference>
<evidence type="ECO:0000256" key="2">
    <source>
        <dbReference type="ARBA" id="ARBA00023136"/>
    </source>
</evidence>
<organism evidence="5 6">
    <name type="scientific">Scophthalmus maximus</name>
    <name type="common">Turbot</name>
    <name type="synonym">Psetta maxima</name>
    <dbReference type="NCBI Taxonomy" id="52904"/>
    <lineage>
        <taxon>Eukaryota</taxon>
        <taxon>Metazoa</taxon>
        <taxon>Chordata</taxon>
        <taxon>Craniata</taxon>
        <taxon>Vertebrata</taxon>
        <taxon>Euteleostomi</taxon>
        <taxon>Actinopterygii</taxon>
        <taxon>Neopterygii</taxon>
        <taxon>Teleostei</taxon>
        <taxon>Neoteleostei</taxon>
        <taxon>Acanthomorphata</taxon>
        <taxon>Carangaria</taxon>
        <taxon>Pleuronectiformes</taxon>
        <taxon>Pleuronectoidei</taxon>
        <taxon>Scophthalmidae</taxon>
        <taxon>Scophthalmus</taxon>
    </lineage>
</organism>
<dbReference type="InterPro" id="IPR015919">
    <property type="entry name" value="Cadherin-like_sf"/>
</dbReference>
<dbReference type="GO" id="GO:0007155">
    <property type="term" value="P:cell adhesion"/>
    <property type="evidence" value="ECO:0007669"/>
    <property type="project" value="TreeGrafter"/>
</dbReference>
<dbReference type="Pfam" id="PF08266">
    <property type="entry name" value="Cadherin_2"/>
    <property type="match status" value="1"/>
</dbReference>
<gene>
    <name evidence="5" type="ORF">F2P81_007588</name>
</gene>
<evidence type="ECO:0000256" key="1">
    <source>
        <dbReference type="ARBA" id="ARBA00004370"/>
    </source>
</evidence>
<dbReference type="AlphaFoldDB" id="A0A6A4SZT6"/>
<dbReference type="InterPro" id="IPR013164">
    <property type="entry name" value="Cadherin_N"/>
</dbReference>
<dbReference type="CDD" id="cd11304">
    <property type="entry name" value="Cadherin_repeat"/>
    <property type="match status" value="1"/>
</dbReference>
<comment type="caution">
    <text evidence="5">The sequence shown here is derived from an EMBL/GenBank/DDBJ whole genome shotgun (WGS) entry which is preliminary data.</text>
</comment>
<dbReference type="Gene3D" id="2.60.40.60">
    <property type="entry name" value="Cadherins"/>
    <property type="match status" value="1"/>
</dbReference>
<dbReference type="PANTHER" id="PTHR24028:SF290">
    <property type="entry name" value="PROTOCADHERIN 2 ALPHA A 15-RELATED"/>
    <property type="match status" value="1"/>
</dbReference>
<dbReference type="PANTHER" id="PTHR24028">
    <property type="entry name" value="CADHERIN-87A"/>
    <property type="match status" value="1"/>
</dbReference>
<evidence type="ECO:0000256" key="3">
    <source>
        <dbReference type="ARBA" id="ARBA00023180"/>
    </source>
</evidence>
<dbReference type="GO" id="GO:0005886">
    <property type="term" value="C:plasma membrane"/>
    <property type="evidence" value="ECO:0007669"/>
    <property type="project" value="TreeGrafter"/>
</dbReference>
<reference evidence="5 6" key="1">
    <citation type="submission" date="2019-06" db="EMBL/GenBank/DDBJ databases">
        <title>Draft genomes of female and male turbot (Scophthalmus maximus).</title>
        <authorList>
            <person name="Xu H."/>
            <person name="Xu X.-W."/>
            <person name="Shao C."/>
            <person name="Chen S."/>
        </authorList>
    </citation>
    <scope>NUCLEOTIDE SEQUENCE [LARGE SCALE GENOMIC DNA]</scope>
    <source>
        <strain evidence="5">Ysfricsl-2016a</strain>
        <tissue evidence="5">Blood</tissue>
    </source>
</reference>
<evidence type="ECO:0000313" key="5">
    <source>
        <dbReference type="EMBL" id="KAF0039353.1"/>
    </source>
</evidence>
<dbReference type="FunFam" id="2.60.40.60:FF:000006">
    <property type="entry name" value="Protocadherin alpha 2"/>
    <property type="match status" value="1"/>
</dbReference>